<gene>
    <name evidence="2" type="ORF">GDO81_007073</name>
</gene>
<feature type="chain" id="PRO_5043327992" description="Secreted protein" evidence="1">
    <location>
        <begin position="24"/>
        <end position="73"/>
    </location>
</feature>
<feature type="signal peptide" evidence="1">
    <location>
        <begin position="1"/>
        <end position="23"/>
    </location>
</feature>
<keyword evidence="1" id="KW-0732">Signal</keyword>
<accession>A0AAV7C4X7</accession>
<evidence type="ECO:0008006" key="4">
    <source>
        <dbReference type="Google" id="ProtNLM"/>
    </source>
</evidence>
<dbReference type="EMBL" id="WNYA01000003">
    <property type="protein sequence ID" value="KAG8580001.1"/>
    <property type="molecule type" value="Genomic_DNA"/>
</dbReference>
<evidence type="ECO:0000256" key="1">
    <source>
        <dbReference type="SAM" id="SignalP"/>
    </source>
</evidence>
<keyword evidence="3" id="KW-1185">Reference proteome</keyword>
<proteinExistence type="predicted"/>
<sequence length="73" mass="8120">MCRESMPSIYLLLISLRLHRSSCNTPSPSLHFKIAVPQAPPGFTPRHSCHNVGLGSCSGRAVRTQWADPYKAW</sequence>
<dbReference type="Proteomes" id="UP000824782">
    <property type="component" value="Unassembled WGS sequence"/>
</dbReference>
<dbReference type="AlphaFoldDB" id="A0AAV7C4X7"/>
<organism evidence="2 3">
    <name type="scientific">Engystomops pustulosus</name>
    <name type="common">Tungara frog</name>
    <name type="synonym">Physalaemus pustulosus</name>
    <dbReference type="NCBI Taxonomy" id="76066"/>
    <lineage>
        <taxon>Eukaryota</taxon>
        <taxon>Metazoa</taxon>
        <taxon>Chordata</taxon>
        <taxon>Craniata</taxon>
        <taxon>Vertebrata</taxon>
        <taxon>Euteleostomi</taxon>
        <taxon>Amphibia</taxon>
        <taxon>Batrachia</taxon>
        <taxon>Anura</taxon>
        <taxon>Neobatrachia</taxon>
        <taxon>Hyloidea</taxon>
        <taxon>Leptodactylidae</taxon>
        <taxon>Leiuperinae</taxon>
        <taxon>Engystomops</taxon>
    </lineage>
</organism>
<evidence type="ECO:0000313" key="3">
    <source>
        <dbReference type="Proteomes" id="UP000824782"/>
    </source>
</evidence>
<name>A0AAV7C4X7_ENGPU</name>
<evidence type="ECO:0000313" key="2">
    <source>
        <dbReference type="EMBL" id="KAG8580001.1"/>
    </source>
</evidence>
<comment type="caution">
    <text evidence="2">The sequence shown here is derived from an EMBL/GenBank/DDBJ whole genome shotgun (WGS) entry which is preliminary data.</text>
</comment>
<protein>
    <recommendedName>
        <fullName evidence="4">Secreted protein</fullName>
    </recommendedName>
</protein>
<reference evidence="2" key="1">
    <citation type="thesis" date="2020" institute="ProQuest LLC" country="789 East Eisenhower Parkway, Ann Arbor, MI, USA">
        <title>Comparative Genomics and Chromosome Evolution.</title>
        <authorList>
            <person name="Mudd A.B."/>
        </authorList>
    </citation>
    <scope>NUCLEOTIDE SEQUENCE</scope>
    <source>
        <strain evidence="2">237g6f4</strain>
        <tissue evidence="2">Blood</tissue>
    </source>
</reference>